<dbReference type="PANTHER" id="PTHR33269">
    <property type="entry name" value="NADH-UBIQUINONE OXIDOREDUCTASE CHAIN 6"/>
    <property type="match status" value="1"/>
</dbReference>
<proteinExistence type="inferred from homology"/>
<keyword evidence="2" id="KW-0520">NAD</keyword>
<dbReference type="GeneID" id="2847013"/>
<keyword evidence="2" id="KW-0830">Ubiquinone</keyword>
<dbReference type="InterPro" id="IPR001457">
    <property type="entry name" value="NADH_UbQ/plastoQ_OxRdtase_su6"/>
</dbReference>
<keyword evidence="2" id="KW-1133">Transmembrane helix</keyword>
<dbReference type="InterPro" id="IPR042106">
    <property type="entry name" value="Nuo/plastoQ_OxRdtase_6_NuoJ"/>
</dbReference>
<keyword evidence="3" id="KW-0732">Signal</keyword>
<accession>Q6UVU8</accession>
<dbReference type="PANTHER" id="PTHR33269:SF17">
    <property type="entry name" value="NADH-UBIQUINONE OXIDOREDUCTASE CHAIN 6"/>
    <property type="match status" value="1"/>
</dbReference>
<comment type="similarity">
    <text evidence="1 2">Belongs to the complex I subunit 6 family.</text>
</comment>
<dbReference type="Pfam" id="PF00499">
    <property type="entry name" value="Oxidored_q3"/>
    <property type="match status" value="1"/>
</dbReference>
<keyword evidence="2" id="KW-0249">Electron transport</keyword>
<organism evidence="4">
    <name type="scientific">Tupiella akineta</name>
    <name type="common">Green alga</name>
    <name type="synonym">Pseudendoclonium akinetum</name>
    <dbReference type="NCBI Taxonomy" id="160070"/>
    <lineage>
        <taxon>Eukaryota</taxon>
        <taxon>Viridiplantae</taxon>
        <taxon>Chlorophyta</taxon>
        <taxon>core chlorophytes</taxon>
        <taxon>Ulvophyceae</taxon>
        <taxon>OUU clade</taxon>
        <taxon>Ulotrichales</taxon>
        <taxon>Tupiellaceae</taxon>
        <taxon>Tupiella</taxon>
    </lineage>
</organism>
<dbReference type="AlphaFoldDB" id="Q6UVU8"/>
<keyword evidence="2" id="KW-1278">Translocase</keyword>
<keyword evidence="2" id="KW-0679">Respiratory chain</keyword>
<feature type="chain" id="PRO_5004280765" description="NADH-ubiquinone oxidoreductase chain 6" evidence="3">
    <location>
        <begin position="22"/>
        <end position="203"/>
    </location>
</feature>
<keyword evidence="2" id="KW-0472">Membrane</keyword>
<sequence>MNLFIIFCALLIASALFVVQCNNPVYAVLFLILAFFNASALTLLAGHDYLAALLIVLYVGATCTFFLFAIMILNIQIAEISEKRLKLAPISAIIGIILALQLETIVASFESPIVMDYLPLISSIDSSGPEGVALLIDTSTQIYGLGAILYTHYASFLILASLILLSAMIGSISLTLSKGTGNLRQQVFQQNIRDFKQTVIKHR</sequence>
<protein>
    <recommendedName>
        <fullName evidence="2">NADH-ubiquinone oxidoreductase chain 6</fullName>
        <ecNumber evidence="2">7.1.1.2</ecNumber>
    </recommendedName>
</protein>
<dbReference type="GO" id="GO:0031966">
    <property type="term" value="C:mitochondrial membrane"/>
    <property type="evidence" value="ECO:0007669"/>
    <property type="project" value="UniProtKB-SubCell"/>
</dbReference>
<dbReference type="Gene3D" id="1.20.120.1200">
    <property type="entry name" value="NADH-ubiquinone/plastoquinone oxidoreductase chain 6, subunit NuoJ"/>
    <property type="match status" value="1"/>
</dbReference>
<keyword evidence="2" id="KW-0813">Transport</keyword>
<evidence type="ECO:0000256" key="2">
    <source>
        <dbReference type="RuleBase" id="RU004430"/>
    </source>
</evidence>
<dbReference type="GO" id="GO:0008137">
    <property type="term" value="F:NADH dehydrogenase (ubiquinone) activity"/>
    <property type="evidence" value="ECO:0007669"/>
    <property type="project" value="UniProtKB-UniRule"/>
</dbReference>
<comment type="subcellular location">
    <subcellularLocation>
        <location evidence="2">Mitochondrion membrane</location>
        <topology evidence="2">Multi-pass membrane protein</topology>
    </subcellularLocation>
</comment>
<evidence type="ECO:0000256" key="1">
    <source>
        <dbReference type="ARBA" id="ARBA00005698"/>
    </source>
</evidence>
<keyword evidence="2" id="KW-0812">Transmembrane</keyword>
<feature type="signal peptide" evidence="3">
    <location>
        <begin position="1"/>
        <end position="21"/>
    </location>
</feature>
<feature type="transmembrane region" description="Helical" evidence="2">
    <location>
        <begin position="156"/>
        <end position="176"/>
    </location>
</feature>
<evidence type="ECO:0000313" key="4">
    <source>
        <dbReference type="EMBL" id="AAQ18726.1"/>
    </source>
</evidence>
<reference evidence="4" key="2">
    <citation type="journal article" date="2004" name="Mol. Biol. Evol.">
        <title>The complete mitochondrial DNA sequence of the green alga Pseudendoclonium akinetum (Ulvophyceae) highlights distinctive evolutionary trends in the chlorophyta and suggests a sister-group relationship between the Ulvophyceae and Chlorophyceae.</title>
        <authorList>
            <person name="Pombert J.F."/>
            <person name="Otis C."/>
            <person name="Lemieux C."/>
            <person name="Turmel M."/>
        </authorList>
    </citation>
    <scope>NUCLEOTIDE SEQUENCE</scope>
    <source>
        <strain evidence="4">UTEX 1912</strain>
    </source>
</reference>
<dbReference type="EMBL" id="AY359242">
    <property type="protein sequence ID" value="AAQ18726.1"/>
    <property type="molecule type" value="Genomic_DNA"/>
</dbReference>
<feature type="transmembrane region" description="Helical" evidence="2">
    <location>
        <begin position="25"/>
        <end position="45"/>
    </location>
</feature>
<name>Q6UVU8_TUPAK</name>
<comment type="function">
    <text evidence="2">Core subunit of the mitochondrial membrane respiratory chain NADH dehydrogenase (Complex I) which catalyzes electron transfer from NADH through the respiratory chain, using ubiquinone as an electron acceptor. Essential for the catalytic activity and assembly of complex I.</text>
</comment>
<gene>
    <name evidence="4" type="primary">nad6</name>
</gene>
<dbReference type="EC" id="7.1.1.2" evidence="2"/>
<feature type="transmembrane region" description="Helical" evidence="2">
    <location>
        <begin position="52"/>
        <end position="75"/>
    </location>
</feature>
<feature type="transmembrane region" description="Helical" evidence="2">
    <location>
        <begin position="87"/>
        <end position="110"/>
    </location>
</feature>
<evidence type="ECO:0000256" key="3">
    <source>
        <dbReference type="SAM" id="SignalP"/>
    </source>
</evidence>
<keyword evidence="2 4" id="KW-0496">Mitochondrion</keyword>
<dbReference type="RefSeq" id="YP_025767.1">
    <property type="nucleotide sequence ID" value="NC_005926.1"/>
</dbReference>
<comment type="catalytic activity">
    <reaction evidence="2">
        <text>a ubiquinone + NADH + 5 H(+)(in) = a ubiquinol + NAD(+) + 4 H(+)(out)</text>
        <dbReference type="Rhea" id="RHEA:29091"/>
        <dbReference type="Rhea" id="RHEA-COMP:9565"/>
        <dbReference type="Rhea" id="RHEA-COMP:9566"/>
        <dbReference type="ChEBI" id="CHEBI:15378"/>
        <dbReference type="ChEBI" id="CHEBI:16389"/>
        <dbReference type="ChEBI" id="CHEBI:17976"/>
        <dbReference type="ChEBI" id="CHEBI:57540"/>
        <dbReference type="ChEBI" id="CHEBI:57945"/>
        <dbReference type="EC" id="7.1.1.2"/>
    </reaction>
</comment>
<reference evidence="4" key="1">
    <citation type="submission" date="2003-08" db="EMBL/GenBank/DDBJ databases">
        <authorList>
            <person name="Pombert J.-F."/>
            <person name="Otis C."/>
            <person name="Lemieux C."/>
            <person name="Turmel M."/>
        </authorList>
    </citation>
    <scope>NUCLEOTIDE SEQUENCE</scope>
    <source>
        <strain evidence="4">UTEX 1912</strain>
    </source>
</reference>
<geneLocation type="mitochondrion" evidence="4"/>